<dbReference type="InterPro" id="IPR029068">
    <property type="entry name" value="Glyas_Bleomycin-R_OHBP_Dase"/>
</dbReference>
<name>A0A1G6GSL3_9GAMM</name>
<proteinExistence type="predicted"/>
<sequence>MQNDHIAANLPSKNFTETIKFYQSLGFEVQYLSEQWLILQRGHLQLEFFPYPALDPSNSYFSASVWVHDLDALYTTWQQMDWQQFSASGRMTELQQQGDLRIFNVIDCHGSLLRCMAL</sequence>
<dbReference type="RefSeq" id="WP_092615028.1">
    <property type="nucleotide sequence ID" value="NZ_FMYK01000001.1"/>
</dbReference>
<dbReference type="EMBL" id="FMYK01000001">
    <property type="protein sequence ID" value="SDB84695.1"/>
    <property type="molecule type" value="Genomic_DNA"/>
</dbReference>
<keyword evidence="2" id="KW-1185">Reference proteome</keyword>
<gene>
    <name evidence="1" type="ORF">SAMN05421749_101331</name>
</gene>
<organism evidence="1 2">
    <name type="scientific">Acinetobacter marinus</name>
    <dbReference type="NCBI Taxonomy" id="281375"/>
    <lineage>
        <taxon>Bacteria</taxon>
        <taxon>Pseudomonadati</taxon>
        <taxon>Pseudomonadota</taxon>
        <taxon>Gammaproteobacteria</taxon>
        <taxon>Moraxellales</taxon>
        <taxon>Moraxellaceae</taxon>
        <taxon>Acinetobacter</taxon>
    </lineage>
</organism>
<dbReference type="Gene3D" id="3.10.180.10">
    <property type="entry name" value="2,3-Dihydroxybiphenyl 1,2-Dioxygenase, domain 1"/>
    <property type="match status" value="1"/>
</dbReference>
<evidence type="ECO:0000313" key="1">
    <source>
        <dbReference type="EMBL" id="SDB84695.1"/>
    </source>
</evidence>
<evidence type="ECO:0008006" key="3">
    <source>
        <dbReference type="Google" id="ProtNLM"/>
    </source>
</evidence>
<dbReference type="SUPFAM" id="SSF54593">
    <property type="entry name" value="Glyoxalase/Bleomycin resistance protein/Dihydroxybiphenyl dioxygenase"/>
    <property type="match status" value="1"/>
</dbReference>
<dbReference type="AlphaFoldDB" id="A0A1G6GSL3"/>
<dbReference type="Proteomes" id="UP000242317">
    <property type="component" value="Unassembled WGS sequence"/>
</dbReference>
<dbReference type="OrthoDB" id="6624781at2"/>
<protein>
    <recommendedName>
        <fullName evidence="3">Bleomycin resistance protein</fullName>
    </recommendedName>
</protein>
<evidence type="ECO:0000313" key="2">
    <source>
        <dbReference type="Proteomes" id="UP000242317"/>
    </source>
</evidence>
<reference evidence="2" key="1">
    <citation type="submission" date="2016-09" db="EMBL/GenBank/DDBJ databases">
        <authorList>
            <person name="Varghese N."/>
            <person name="Submissions S."/>
        </authorList>
    </citation>
    <scope>NUCLEOTIDE SEQUENCE [LARGE SCALE GENOMIC DNA]</scope>
    <source>
        <strain evidence="2">ANC 3699</strain>
    </source>
</reference>
<accession>A0A1G6GSL3</accession>